<keyword evidence="2" id="KW-0472">Membrane</keyword>
<accession>A0A1D1YRR7</accession>
<feature type="region of interest" description="Disordered" evidence="1">
    <location>
        <begin position="26"/>
        <end position="65"/>
    </location>
</feature>
<sequence length="483" mass="54563">MAAAEARAAWQRMANRCFVQEDAKRAPKLACCPSSSSKLQPDLGSGAAANGSDQPASSFVPRDWNPMDFNLPPDTKWWLHMQPNFGYQTDIAHEQLSTSEEVEFGAEETVIPTSKVFEDPTSIATTCVASEKKTCALESPLMLSTNFLKHETEARAEELMTPNNDFQQQNKLNADLGENWYQDGDLMDWKAFDRLISKKSEKACFDLETPSTGSEKTEPWWRIANKDELASLVAQKSLEHFENCDLPRPQRVHFCGNPCGRLEGFDDHRLFVSSLDHRLYAGTCSPVNYANNCSTSVNMDGGCRASDARHSVYNSVETYSGMRTYNMRRRVNNPPESKHHSEFDSAKAELLEALHHSQNRAREADMAAKQAHFEKEHIIKLFFKQASHLFGYKQWIRMLQLESLFLQLKVKEHQIASLIPVFPRMPPKGRHFGSSGHKAKKRKGEKHQKCNICRYAVALAVGLGLVSAGFLFGWTLGWLLPIF</sequence>
<evidence type="ECO:0000313" key="3">
    <source>
        <dbReference type="EMBL" id="JAT57309.1"/>
    </source>
</evidence>
<dbReference type="PANTHER" id="PTHR33868:SF2">
    <property type="entry name" value="EXPRESSED PROTEIN"/>
    <property type="match status" value="1"/>
</dbReference>
<keyword evidence="2" id="KW-1133">Transmembrane helix</keyword>
<proteinExistence type="predicted"/>
<evidence type="ECO:0000256" key="1">
    <source>
        <dbReference type="SAM" id="MobiDB-lite"/>
    </source>
</evidence>
<dbReference type="PANTHER" id="PTHR33868">
    <property type="entry name" value="EXPRESSED PROTEIN"/>
    <property type="match status" value="1"/>
</dbReference>
<keyword evidence="2" id="KW-0812">Transmembrane</keyword>
<feature type="transmembrane region" description="Helical" evidence="2">
    <location>
        <begin position="455"/>
        <end position="480"/>
    </location>
</feature>
<evidence type="ECO:0000256" key="2">
    <source>
        <dbReference type="SAM" id="Phobius"/>
    </source>
</evidence>
<dbReference type="EMBL" id="GDJX01010627">
    <property type="protein sequence ID" value="JAT57309.1"/>
    <property type="molecule type" value="Transcribed_RNA"/>
</dbReference>
<organism evidence="3">
    <name type="scientific">Anthurium amnicola</name>
    <dbReference type="NCBI Taxonomy" id="1678845"/>
    <lineage>
        <taxon>Eukaryota</taxon>
        <taxon>Viridiplantae</taxon>
        <taxon>Streptophyta</taxon>
        <taxon>Embryophyta</taxon>
        <taxon>Tracheophyta</taxon>
        <taxon>Spermatophyta</taxon>
        <taxon>Magnoliopsida</taxon>
        <taxon>Liliopsida</taxon>
        <taxon>Araceae</taxon>
        <taxon>Pothoideae</taxon>
        <taxon>Potheae</taxon>
        <taxon>Anthurium</taxon>
    </lineage>
</organism>
<dbReference type="AlphaFoldDB" id="A0A1D1YRR7"/>
<reference evidence="3" key="1">
    <citation type="submission" date="2015-07" db="EMBL/GenBank/DDBJ databases">
        <title>Transcriptome Assembly of Anthurium amnicola.</title>
        <authorList>
            <person name="Suzuki J."/>
        </authorList>
    </citation>
    <scope>NUCLEOTIDE SEQUENCE</scope>
</reference>
<gene>
    <name evidence="3" type="primary">hemA_18</name>
    <name evidence="3" type="ORF">g.55800</name>
</gene>
<name>A0A1D1YRR7_9ARAE</name>
<protein>
    <submittedName>
        <fullName evidence="3">Glutamyl-tRNA reductase</fullName>
    </submittedName>
</protein>